<comment type="caution">
    <text evidence="3">The sequence shown here is derived from an EMBL/GenBank/DDBJ whole genome shotgun (WGS) entry which is preliminary data.</text>
</comment>
<evidence type="ECO:0000256" key="1">
    <source>
        <dbReference type="SAM" id="Phobius"/>
    </source>
</evidence>
<evidence type="ECO:0000259" key="2">
    <source>
        <dbReference type="Pfam" id="PF23636"/>
    </source>
</evidence>
<organism evidence="3 4">
    <name type="scientific">Streptomyces sodiiphilus</name>
    <dbReference type="NCBI Taxonomy" id="226217"/>
    <lineage>
        <taxon>Bacteria</taxon>
        <taxon>Bacillati</taxon>
        <taxon>Actinomycetota</taxon>
        <taxon>Actinomycetes</taxon>
        <taxon>Kitasatosporales</taxon>
        <taxon>Streptomycetaceae</taxon>
        <taxon>Streptomyces</taxon>
    </lineage>
</organism>
<evidence type="ECO:0000313" key="3">
    <source>
        <dbReference type="EMBL" id="GAA1907142.1"/>
    </source>
</evidence>
<reference evidence="3 4" key="1">
    <citation type="journal article" date="2019" name="Int. J. Syst. Evol. Microbiol.">
        <title>The Global Catalogue of Microorganisms (GCM) 10K type strain sequencing project: providing services to taxonomists for standard genome sequencing and annotation.</title>
        <authorList>
            <consortium name="The Broad Institute Genomics Platform"/>
            <consortium name="The Broad Institute Genome Sequencing Center for Infectious Disease"/>
            <person name="Wu L."/>
            <person name="Ma J."/>
        </authorList>
    </citation>
    <scope>NUCLEOTIDE SEQUENCE [LARGE SCALE GENOMIC DNA]</scope>
    <source>
        <strain evidence="3 4">JCM 13581</strain>
    </source>
</reference>
<feature type="transmembrane region" description="Helical" evidence="1">
    <location>
        <begin position="66"/>
        <end position="87"/>
    </location>
</feature>
<keyword evidence="1" id="KW-0472">Membrane</keyword>
<keyword evidence="1" id="KW-1133">Transmembrane helix</keyword>
<sequence>MTRPSAGAGQPGTAARVRPLSGWLTFAGILILTLGIFHIVGGLAAWTRDDYYLVTSDGLLVFDYTAWGWILFLLGLLQVAVGAGVYTGRDWARLTGIALAVLTAVAHVAFLAAFPLWSVIVIGLAVLVIYALSVPPEGATGL</sequence>
<dbReference type="Proteomes" id="UP001501303">
    <property type="component" value="Unassembled WGS sequence"/>
</dbReference>
<feature type="transmembrane region" description="Helical" evidence="1">
    <location>
        <begin position="20"/>
        <end position="46"/>
    </location>
</feature>
<dbReference type="RefSeq" id="WP_344259867.1">
    <property type="nucleotide sequence ID" value="NZ_BAAAMJ010000012.1"/>
</dbReference>
<feature type="domain" description="DUF7144" evidence="2">
    <location>
        <begin position="23"/>
        <end position="135"/>
    </location>
</feature>
<keyword evidence="1" id="KW-0812">Transmembrane</keyword>
<dbReference type="InterPro" id="IPR055568">
    <property type="entry name" value="DUF7144"/>
</dbReference>
<accession>A0ABN2P0B2</accession>
<gene>
    <name evidence="3" type="ORF">GCM10009716_16280</name>
</gene>
<dbReference type="EMBL" id="BAAAMJ010000012">
    <property type="protein sequence ID" value="GAA1907142.1"/>
    <property type="molecule type" value="Genomic_DNA"/>
</dbReference>
<name>A0ABN2P0B2_9ACTN</name>
<feature type="transmembrane region" description="Helical" evidence="1">
    <location>
        <begin position="99"/>
        <end position="132"/>
    </location>
</feature>
<evidence type="ECO:0000313" key="4">
    <source>
        <dbReference type="Proteomes" id="UP001501303"/>
    </source>
</evidence>
<keyword evidence="4" id="KW-1185">Reference proteome</keyword>
<proteinExistence type="predicted"/>
<dbReference type="Pfam" id="PF23636">
    <property type="entry name" value="DUF7144"/>
    <property type="match status" value="1"/>
</dbReference>
<protein>
    <recommendedName>
        <fullName evidence="2">DUF7144 domain-containing protein</fullName>
    </recommendedName>
</protein>